<dbReference type="RefSeq" id="WP_380686304.1">
    <property type="nucleotide sequence ID" value="NZ_JBHRSS010000001.1"/>
</dbReference>
<gene>
    <name evidence="1" type="ORF">ACFOSU_02990</name>
</gene>
<evidence type="ECO:0000313" key="2">
    <source>
        <dbReference type="Proteomes" id="UP001595462"/>
    </source>
</evidence>
<dbReference type="Proteomes" id="UP001595462">
    <property type="component" value="Unassembled WGS sequence"/>
</dbReference>
<dbReference type="EC" id="1.-.-.-" evidence="1"/>
<keyword evidence="1" id="KW-0503">Monooxygenase</keyword>
<dbReference type="GO" id="GO:0004497">
    <property type="term" value="F:monooxygenase activity"/>
    <property type="evidence" value="ECO:0007669"/>
    <property type="project" value="UniProtKB-KW"/>
</dbReference>
<proteinExistence type="predicted"/>
<sequence>MISKALWVPLQAKPGKEADVEAFLESGLELVQNEPGTKTWYAVKLGPASYGIFDTFDNESGRDAHLAGEVAKALMNQAPDLFAEQPQINKVDVLAAK</sequence>
<name>A0ABV7ELS1_9GAMM</name>
<evidence type="ECO:0000313" key="1">
    <source>
        <dbReference type="EMBL" id="MFC3102851.1"/>
    </source>
</evidence>
<accession>A0ABV7ELS1</accession>
<protein>
    <submittedName>
        <fullName evidence="1">Quinol monooxygenase</fullName>
        <ecNumber evidence="1">1.-.-.-</ecNumber>
    </submittedName>
</protein>
<reference evidence="2" key="1">
    <citation type="journal article" date="2019" name="Int. J. Syst. Evol. Microbiol.">
        <title>The Global Catalogue of Microorganisms (GCM) 10K type strain sequencing project: providing services to taxonomists for standard genome sequencing and annotation.</title>
        <authorList>
            <consortium name="The Broad Institute Genomics Platform"/>
            <consortium name="The Broad Institute Genome Sequencing Center for Infectious Disease"/>
            <person name="Wu L."/>
            <person name="Ma J."/>
        </authorList>
    </citation>
    <scope>NUCLEOTIDE SEQUENCE [LARGE SCALE GENOMIC DNA]</scope>
    <source>
        <strain evidence="2">KCTC 52640</strain>
    </source>
</reference>
<dbReference type="SUPFAM" id="SSF54909">
    <property type="entry name" value="Dimeric alpha+beta barrel"/>
    <property type="match status" value="1"/>
</dbReference>
<comment type="caution">
    <text evidence="1">The sequence shown here is derived from an EMBL/GenBank/DDBJ whole genome shotgun (WGS) entry which is preliminary data.</text>
</comment>
<keyword evidence="1" id="KW-0560">Oxidoreductase</keyword>
<dbReference type="EMBL" id="JBHRSS010000001">
    <property type="protein sequence ID" value="MFC3102851.1"/>
    <property type="molecule type" value="Genomic_DNA"/>
</dbReference>
<organism evidence="1 2">
    <name type="scientific">Salinisphaera aquimarina</name>
    <dbReference type="NCBI Taxonomy" id="2094031"/>
    <lineage>
        <taxon>Bacteria</taxon>
        <taxon>Pseudomonadati</taxon>
        <taxon>Pseudomonadota</taxon>
        <taxon>Gammaproteobacteria</taxon>
        <taxon>Salinisphaerales</taxon>
        <taxon>Salinisphaeraceae</taxon>
        <taxon>Salinisphaera</taxon>
    </lineage>
</organism>
<dbReference type="Gene3D" id="3.30.70.100">
    <property type="match status" value="1"/>
</dbReference>
<dbReference type="InterPro" id="IPR011008">
    <property type="entry name" value="Dimeric_a/b-barrel"/>
</dbReference>
<keyword evidence="2" id="KW-1185">Reference proteome</keyword>